<evidence type="ECO:0000313" key="1">
    <source>
        <dbReference type="EMBL" id="KAK3235259.1"/>
    </source>
</evidence>
<proteinExistence type="predicted"/>
<reference evidence="1 2" key="1">
    <citation type="journal article" date="2015" name="Genome Biol. Evol.">
        <title>Comparative Genomics of a Bacterivorous Green Alga Reveals Evolutionary Causalities and Consequences of Phago-Mixotrophic Mode of Nutrition.</title>
        <authorList>
            <person name="Burns J.A."/>
            <person name="Paasch A."/>
            <person name="Narechania A."/>
            <person name="Kim E."/>
        </authorList>
    </citation>
    <scope>NUCLEOTIDE SEQUENCE [LARGE SCALE GENOMIC DNA]</scope>
    <source>
        <strain evidence="1 2">PLY_AMNH</strain>
    </source>
</reference>
<dbReference type="EMBL" id="LGRX02035336">
    <property type="protein sequence ID" value="KAK3235259.1"/>
    <property type="molecule type" value="Genomic_DNA"/>
</dbReference>
<accession>A0AAE0BFW8</accession>
<name>A0AAE0BFW8_9CHLO</name>
<keyword evidence="2" id="KW-1185">Reference proteome</keyword>
<evidence type="ECO:0000313" key="2">
    <source>
        <dbReference type="Proteomes" id="UP001190700"/>
    </source>
</evidence>
<gene>
    <name evidence="1" type="ORF">CYMTET_54524</name>
</gene>
<protein>
    <submittedName>
        <fullName evidence="1">Uncharacterized protein</fullName>
    </submittedName>
</protein>
<dbReference type="AlphaFoldDB" id="A0AAE0BFW8"/>
<sequence length="146" mass="16378">MPPARCSHEGTQDPHANITNFNAALVLARRRNTLDVEEVKGFFIEALDKKYYAPVVNRLMLHDQPAKLTETTEDQSAINDLTLIILELKRQMKHLTDRMDGTNSFTPRAARPSLKLRFAARDLPVGGNWLEPDGAQEAGCLPQGQR</sequence>
<dbReference type="Proteomes" id="UP001190700">
    <property type="component" value="Unassembled WGS sequence"/>
</dbReference>
<comment type="caution">
    <text evidence="1">The sequence shown here is derived from an EMBL/GenBank/DDBJ whole genome shotgun (WGS) entry which is preliminary data.</text>
</comment>
<organism evidence="1 2">
    <name type="scientific">Cymbomonas tetramitiformis</name>
    <dbReference type="NCBI Taxonomy" id="36881"/>
    <lineage>
        <taxon>Eukaryota</taxon>
        <taxon>Viridiplantae</taxon>
        <taxon>Chlorophyta</taxon>
        <taxon>Pyramimonadophyceae</taxon>
        <taxon>Pyramimonadales</taxon>
        <taxon>Pyramimonadaceae</taxon>
        <taxon>Cymbomonas</taxon>
    </lineage>
</organism>